<protein>
    <submittedName>
        <fullName evidence="1">Uncharacterized protein</fullName>
    </submittedName>
</protein>
<reference evidence="1" key="1">
    <citation type="submission" date="2018-05" db="EMBL/GenBank/DDBJ databases">
        <authorList>
            <person name="Lanie J.A."/>
            <person name="Ng W.-L."/>
            <person name="Kazmierczak K.M."/>
            <person name="Andrzejewski T.M."/>
            <person name="Davidsen T.M."/>
            <person name="Wayne K.J."/>
            <person name="Tettelin H."/>
            <person name="Glass J.I."/>
            <person name="Rusch D."/>
            <person name="Podicherti R."/>
            <person name="Tsui H.-C.T."/>
            <person name="Winkler M.E."/>
        </authorList>
    </citation>
    <scope>NUCLEOTIDE SEQUENCE</scope>
</reference>
<dbReference type="EMBL" id="UINC01025861">
    <property type="protein sequence ID" value="SVB02249.1"/>
    <property type="molecule type" value="Genomic_DNA"/>
</dbReference>
<proteinExistence type="predicted"/>
<feature type="non-terminal residue" evidence="1">
    <location>
        <position position="41"/>
    </location>
</feature>
<organism evidence="1">
    <name type="scientific">marine metagenome</name>
    <dbReference type="NCBI Taxonomy" id="408172"/>
    <lineage>
        <taxon>unclassified sequences</taxon>
        <taxon>metagenomes</taxon>
        <taxon>ecological metagenomes</taxon>
    </lineage>
</organism>
<gene>
    <name evidence="1" type="ORF">METZ01_LOCUS155103</name>
</gene>
<sequence>MSYMGDLEIIDKISHPTNNETKRRDDIVACKKKVDYPKEGP</sequence>
<dbReference type="AlphaFoldDB" id="A0A382ALJ0"/>
<name>A0A382ALJ0_9ZZZZ</name>
<evidence type="ECO:0000313" key="1">
    <source>
        <dbReference type="EMBL" id="SVB02249.1"/>
    </source>
</evidence>
<accession>A0A382ALJ0</accession>